<dbReference type="STRING" id="1193182.BN11_3620001"/>
<evidence type="ECO:0000256" key="1">
    <source>
        <dbReference type="ARBA" id="ARBA00022884"/>
    </source>
</evidence>
<dbReference type="PANTHER" id="PTHR32319">
    <property type="entry name" value="BACTERIAL HEMOLYSIN-LIKE PROTEIN"/>
    <property type="match status" value="1"/>
</dbReference>
<dbReference type="Gene3D" id="3.40.50.150">
    <property type="entry name" value="Vaccinia Virus protein VP39"/>
    <property type="match status" value="1"/>
</dbReference>
<dbReference type="SMART" id="SM00363">
    <property type="entry name" value="S4"/>
    <property type="match status" value="1"/>
</dbReference>
<dbReference type="Pfam" id="PF01728">
    <property type="entry name" value="FtsJ"/>
    <property type="match status" value="1"/>
</dbReference>
<dbReference type="InterPro" id="IPR036986">
    <property type="entry name" value="S4_RNA-bd_sf"/>
</dbReference>
<comment type="caution">
    <text evidence="5">The sequence shown here is derived from an EMBL/GenBank/DDBJ whole genome shotgun (WGS) entry which is preliminary data.</text>
</comment>
<dbReference type="Gene3D" id="3.10.290.10">
    <property type="entry name" value="RNA-binding S4 domain"/>
    <property type="match status" value="1"/>
</dbReference>
<evidence type="ECO:0000313" key="6">
    <source>
        <dbReference type="Proteomes" id="UP000035763"/>
    </source>
</evidence>
<dbReference type="GO" id="GO:0003723">
    <property type="term" value="F:RNA binding"/>
    <property type="evidence" value="ECO:0007669"/>
    <property type="project" value="UniProtKB-KW"/>
</dbReference>
<sequence>MSGGERLDQALVARGLARSRGQARELLEAGRVRLNEAPAAKPATRVGPGDRLAIDGDLNIRVGRGADKLDAAVAAFEPAGLAVAGKRALDVGASTGGFTQILLERGASEVLALDVGHDQLAEPVRSDPRVHDLSGRSIRGLTPDDIGGSVDLLVADLSFISLTLVMADLERVSGEAADLILLIKPQFEVGRGRLDKKGIVRDPTDRAGAMRDVLQAGVDAGLCVRGLIASPVVGTHGNREYLGWLAKGGNVSASWQALEEQIDDLVRRDP</sequence>
<dbReference type="EC" id="2.1.1.226" evidence="5"/>
<keyword evidence="1 3" id="KW-0694">RNA-binding</keyword>
<gene>
    <name evidence="5" type="primary">tlyA</name>
    <name evidence="5" type="ORF">BN11_3620001</name>
</gene>
<keyword evidence="6" id="KW-1185">Reference proteome</keyword>
<dbReference type="SUPFAM" id="SSF55174">
    <property type="entry name" value="Alpha-L RNA-binding motif"/>
    <property type="match status" value="1"/>
</dbReference>
<dbReference type="GO" id="GO:0032259">
    <property type="term" value="P:methylation"/>
    <property type="evidence" value="ECO:0007669"/>
    <property type="project" value="UniProtKB-KW"/>
</dbReference>
<dbReference type="InterPro" id="IPR004538">
    <property type="entry name" value="Hemolysin_A/TlyA"/>
</dbReference>
<dbReference type="OrthoDB" id="9784736at2"/>
<dbReference type="InterPro" id="IPR029063">
    <property type="entry name" value="SAM-dependent_MTases_sf"/>
</dbReference>
<comment type="similarity">
    <text evidence="2">Belongs to the TlyA family.</text>
</comment>
<evidence type="ECO:0000256" key="2">
    <source>
        <dbReference type="ARBA" id="ARBA00029460"/>
    </source>
</evidence>
<dbReference type="InterPro" id="IPR002942">
    <property type="entry name" value="S4_RNA-bd"/>
</dbReference>
<dbReference type="GO" id="GO:0008168">
    <property type="term" value="F:methyltransferase activity"/>
    <property type="evidence" value="ECO:0007669"/>
    <property type="project" value="UniProtKB-KW"/>
</dbReference>
<dbReference type="PIRSF" id="PIRSF005578">
    <property type="entry name" value="TlyA"/>
    <property type="match status" value="1"/>
</dbReference>
<reference evidence="5 6" key="1">
    <citation type="journal article" date="2013" name="ISME J.">
        <title>A metabolic model for members of the genus Tetrasphaera involved in enhanced biological phosphorus removal.</title>
        <authorList>
            <person name="Kristiansen R."/>
            <person name="Nguyen H.T.T."/>
            <person name="Saunders A.M."/>
            <person name="Nielsen J.L."/>
            <person name="Wimmer R."/>
            <person name="Le V.Q."/>
            <person name="McIlroy S.J."/>
            <person name="Petrovski S."/>
            <person name="Seviour R.J."/>
            <person name="Calteau A."/>
            <person name="Nielsen K.L."/>
            <person name="Nielsen P.H."/>
        </authorList>
    </citation>
    <scope>NUCLEOTIDE SEQUENCE [LARGE SCALE GENOMIC DNA]</scope>
    <source>
        <strain evidence="5 6">Ben110</strain>
    </source>
</reference>
<dbReference type="RefSeq" id="WP_048699540.1">
    <property type="nucleotide sequence ID" value="NZ_HG764815.1"/>
</dbReference>
<dbReference type="Pfam" id="PF01479">
    <property type="entry name" value="S4"/>
    <property type="match status" value="1"/>
</dbReference>
<organism evidence="5 6">
    <name type="scientific">Nostocoides australiense Ben110</name>
    <dbReference type="NCBI Taxonomy" id="1193182"/>
    <lineage>
        <taxon>Bacteria</taxon>
        <taxon>Bacillati</taxon>
        <taxon>Actinomycetota</taxon>
        <taxon>Actinomycetes</taxon>
        <taxon>Micrococcales</taxon>
        <taxon>Intrasporangiaceae</taxon>
        <taxon>Nostocoides</taxon>
    </lineage>
</organism>
<dbReference type="AlphaFoldDB" id="W6JZ91"/>
<feature type="domain" description="RNA-binding S4" evidence="4">
    <location>
        <begin position="5"/>
        <end position="70"/>
    </location>
</feature>
<dbReference type="CDD" id="cd00165">
    <property type="entry name" value="S4"/>
    <property type="match status" value="1"/>
</dbReference>
<proteinExistence type="inferred from homology"/>
<dbReference type="CDD" id="cd02440">
    <property type="entry name" value="AdoMet_MTases"/>
    <property type="match status" value="1"/>
</dbReference>
<dbReference type="InterPro" id="IPR047048">
    <property type="entry name" value="TlyA"/>
</dbReference>
<dbReference type="InterPro" id="IPR002877">
    <property type="entry name" value="RNA_MeTrfase_FtsJ_dom"/>
</dbReference>
<accession>W6JZ91</accession>
<protein>
    <submittedName>
        <fullName evidence="5">16S/23S rRNA (Cytidine-2'-O)-methyltransferase TlyA</fullName>
        <ecNumber evidence="5">2.1.1.226</ecNumber>
        <ecNumber evidence="5">2.1.1.227</ecNumber>
    </submittedName>
</protein>
<name>W6JZ91_9MICO</name>
<evidence type="ECO:0000256" key="3">
    <source>
        <dbReference type="PROSITE-ProRule" id="PRU00182"/>
    </source>
</evidence>
<dbReference type="PANTHER" id="PTHR32319:SF0">
    <property type="entry name" value="BACTERIAL HEMOLYSIN-LIKE PROTEIN"/>
    <property type="match status" value="1"/>
</dbReference>
<dbReference type="SUPFAM" id="SSF53335">
    <property type="entry name" value="S-adenosyl-L-methionine-dependent methyltransferases"/>
    <property type="match status" value="1"/>
</dbReference>
<evidence type="ECO:0000259" key="4">
    <source>
        <dbReference type="SMART" id="SM00363"/>
    </source>
</evidence>
<dbReference type="PROSITE" id="PS50889">
    <property type="entry name" value="S4"/>
    <property type="match status" value="1"/>
</dbReference>
<dbReference type="EC" id="2.1.1.227" evidence="5"/>
<dbReference type="Proteomes" id="UP000035763">
    <property type="component" value="Unassembled WGS sequence"/>
</dbReference>
<keyword evidence="5" id="KW-0808">Transferase</keyword>
<evidence type="ECO:0000313" key="5">
    <source>
        <dbReference type="EMBL" id="CCH74005.1"/>
    </source>
</evidence>
<keyword evidence="5" id="KW-0489">Methyltransferase</keyword>
<dbReference type="EMBL" id="CAJA01000293">
    <property type="protein sequence ID" value="CCH74005.1"/>
    <property type="molecule type" value="Genomic_DNA"/>
</dbReference>